<feature type="compositionally biased region" description="Basic and acidic residues" evidence="1">
    <location>
        <begin position="36"/>
        <end position="49"/>
    </location>
</feature>
<evidence type="ECO:0000313" key="3">
    <source>
        <dbReference type="Proteomes" id="UP000271974"/>
    </source>
</evidence>
<reference evidence="2 3" key="1">
    <citation type="submission" date="2019-01" db="EMBL/GenBank/DDBJ databases">
        <title>A draft genome assembly of the solar-powered sea slug Elysia chlorotica.</title>
        <authorList>
            <person name="Cai H."/>
            <person name="Li Q."/>
            <person name="Fang X."/>
            <person name="Li J."/>
            <person name="Curtis N.E."/>
            <person name="Altenburger A."/>
            <person name="Shibata T."/>
            <person name="Feng M."/>
            <person name="Maeda T."/>
            <person name="Schwartz J.A."/>
            <person name="Shigenobu S."/>
            <person name="Lundholm N."/>
            <person name="Nishiyama T."/>
            <person name="Yang H."/>
            <person name="Hasebe M."/>
            <person name="Li S."/>
            <person name="Pierce S.K."/>
            <person name="Wang J."/>
        </authorList>
    </citation>
    <scope>NUCLEOTIDE SEQUENCE [LARGE SCALE GENOMIC DNA]</scope>
    <source>
        <strain evidence="2">EC2010</strain>
        <tissue evidence="2">Whole organism of an adult</tissue>
    </source>
</reference>
<protein>
    <submittedName>
        <fullName evidence="2">Uncharacterized protein</fullName>
    </submittedName>
</protein>
<feature type="region of interest" description="Disordered" evidence="1">
    <location>
        <begin position="1"/>
        <end position="150"/>
    </location>
</feature>
<evidence type="ECO:0000313" key="2">
    <source>
        <dbReference type="EMBL" id="RUS89390.1"/>
    </source>
</evidence>
<evidence type="ECO:0000256" key="1">
    <source>
        <dbReference type="SAM" id="MobiDB-lite"/>
    </source>
</evidence>
<dbReference type="AlphaFoldDB" id="A0A3S1HZR2"/>
<gene>
    <name evidence="2" type="ORF">EGW08_002827</name>
</gene>
<name>A0A3S1HZR2_ELYCH</name>
<proteinExistence type="predicted"/>
<dbReference type="Proteomes" id="UP000271974">
    <property type="component" value="Unassembled WGS sequence"/>
</dbReference>
<feature type="compositionally biased region" description="Basic residues" evidence="1">
    <location>
        <begin position="109"/>
        <end position="122"/>
    </location>
</feature>
<accession>A0A3S1HZR2</accession>
<keyword evidence="3" id="KW-1185">Reference proteome</keyword>
<sequence length="233" mass="25226">MSSSSSSYDGDTQSDVISGGADSAFWEGPASLLDGSPREQRGEGQKVKVIENNFDAEGHAEAPIYKRIQRDRDGNNQGQGQGQGRKVRFVEEGYSYRAARKMKPDRDKKRGSRNGKRRRASRRGGGSKNKLVISGDGGRNSDLTSSDDDEEGGGLAARCISLALGPSQNTVSLVGFRSLPVDPGPFRSFPETPSVYGADSPLILALFGVSPRLRLFMEQTQTIRACIEARLQI</sequence>
<organism evidence="2 3">
    <name type="scientific">Elysia chlorotica</name>
    <name type="common">Eastern emerald elysia</name>
    <name type="synonym">Sea slug</name>
    <dbReference type="NCBI Taxonomy" id="188477"/>
    <lineage>
        <taxon>Eukaryota</taxon>
        <taxon>Metazoa</taxon>
        <taxon>Spiralia</taxon>
        <taxon>Lophotrochozoa</taxon>
        <taxon>Mollusca</taxon>
        <taxon>Gastropoda</taxon>
        <taxon>Heterobranchia</taxon>
        <taxon>Euthyneura</taxon>
        <taxon>Panpulmonata</taxon>
        <taxon>Sacoglossa</taxon>
        <taxon>Placobranchoidea</taxon>
        <taxon>Plakobranchidae</taxon>
        <taxon>Elysia</taxon>
    </lineage>
</organism>
<dbReference type="EMBL" id="RQTK01000057">
    <property type="protein sequence ID" value="RUS89390.1"/>
    <property type="molecule type" value="Genomic_DNA"/>
</dbReference>
<comment type="caution">
    <text evidence="2">The sequence shown here is derived from an EMBL/GenBank/DDBJ whole genome shotgun (WGS) entry which is preliminary data.</text>
</comment>